<dbReference type="SUPFAM" id="SSF89550">
    <property type="entry name" value="PHP domain-like"/>
    <property type="match status" value="1"/>
</dbReference>
<dbReference type="STRING" id="166486.ERS852572_00225"/>
<dbReference type="InterPro" id="IPR052018">
    <property type="entry name" value="PHP_domain"/>
</dbReference>
<protein>
    <submittedName>
        <fullName evidence="1">Histidinol phosphatase and related hydrolases of the PHP family</fullName>
    </submittedName>
    <submittedName>
        <fullName evidence="2">Histidinol-phosphatase</fullName>
    </submittedName>
</protein>
<dbReference type="RefSeq" id="WP_055193111.1">
    <property type="nucleotide sequence ID" value="NZ_CABIYH010000002.1"/>
</dbReference>
<accession>A0A173R8D5</accession>
<dbReference type="EMBL" id="QSFP01000002">
    <property type="protein sequence ID" value="RHA69690.1"/>
    <property type="molecule type" value="Genomic_DNA"/>
</dbReference>
<dbReference type="PANTHER" id="PTHR42924:SF3">
    <property type="entry name" value="POLYMERASE_HISTIDINOL PHOSPHATASE N-TERMINAL DOMAIN-CONTAINING PROTEIN"/>
    <property type="match status" value="1"/>
</dbReference>
<evidence type="ECO:0000313" key="4">
    <source>
        <dbReference type="Proteomes" id="UP000284465"/>
    </source>
</evidence>
<dbReference type="Gene3D" id="3.20.20.140">
    <property type="entry name" value="Metal-dependent hydrolases"/>
    <property type="match status" value="1"/>
</dbReference>
<gene>
    <name evidence="2" type="ORF">DW927_02450</name>
    <name evidence="1" type="ORF">ERS852572_00225</name>
</gene>
<dbReference type="InterPro" id="IPR016195">
    <property type="entry name" value="Pol/histidinol_Pase-like"/>
</dbReference>
<dbReference type="GO" id="GO:0004534">
    <property type="term" value="F:5'-3' RNA exonuclease activity"/>
    <property type="evidence" value="ECO:0007669"/>
    <property type="project" value="TreeGrafter"/>
</dbReference>
<evidence type="ECO:0000313" key="2">
    <source>
        <dbReference type="EMBL" id="RHA69690.1"/>
    </source>
</evidence>
<dbReference type="PANTHER" id="PTHR42924">
    <property type="entry name" value="EXONUCLEASE"/>
    <property type="match status" value="1"/>
</dbReference>
<organism evidence="1 3">
    <name type="scientific">Roseburia intestinalis</name>
    <dbReference type="NCBI Taxonomy" id="166486"/>
    <lineage>
        <taxon>Bacteria</taxon>
        <taxon>Bacillati</taxon>
        <taxon>Bacillota</taxon>
        <taxon>Clostridia</taxon>
        <taxon>Lachnospirales</taxon>
        <taxon>Lachnospiraceae</taxon>
        <taxon>Roseburia</taxon>
    </lineage>
</organism>
<dbReference type="Proteomes" id="UP000284465">
    <property type="component" value="Unassembled WGS sequence"/>
</dbReference>
<proteinExistence type="predicted"/>
<dbReference type="GO" id="GO:0035312">
    <property type="term" value="F:5'-3' DNA exonuclease activity"/>
    <property type="evidence" value="ECO:0007669"/>
    <property type="project" value="TreeGrafter"/>
</dbReference>
<dbReference type="CDD" id="cd07432">
    <property type="entry name" value="PHP_HisPPase"/>
    <property type="match status" value="1"/>
</dbReference>
<keyword evidence="1" id="KW-0378">Hydrolase</keyword>
<sequence length="240" mass="26899">MQINGYLYDTHVHTSEGSACGQNTGAEMARAYQKAGYAGIVVTDHFFYGNTAADRSLPWKDWVEQFCKGYEHAKEEGDKIGLQVFFGWESGYHGTEFLIYGLNKEWLFEHPEIKDADVKEQYELVHAGGGIVSHAHPFREEDYIPEIRLFPDCVDAVEGINATHESPASTSHKNILYNEKAIAYAKEHGLPITAGSDQHTTRMIGGGMLFDRKLSDEKDFCRAVLAGEAKAYWNGSEFYG</sequence>
<dbReference type="EMBL" id="CYXZ01000002">
    <property type="protein sequence ID" value="CUM74077.1"/>
    <property type="molecule type" value="Genomic_DNA"/>
</dbReference>
<reference evidence="2 4" key="2">
    <citation type="submission" date="2018-08" db="EMBL/GenBank/DDBJ databases">
        <title>A genome reference for cultivated species of the human gut microbiota.</title>
        <authorList>
            <person name="Zou Y."/>
            <person name="Xue W."/>
            <person name="Luo G."/>
        </authorList>
    </citation>
    <scope>NUCLEOTIDE SEQUENCE [LARGE SCALE GENOMIC DNA]</scope>
    <source>
        <strain evidence="2 4">AM43-11</strain>
    </source>
</reference>
<name>A0A173R8D5_9FIRM</name>
<evidence type="ECO:0000313" key="3">
    <source>
        <dbReference type="Proteomes" id="UP000095350"/>
    </source>
</evidence>
<dbReference type="OrthoDB" id="9777619at2"/>
<reference evidence="1 3" key="1">
    <citation type="submission" date="2015-09" db="EMBL/GenBank/DDBJ databases">
        <authorList>
            <consortium name="Pathogen Informatics"/>
        </authorList>
    </citation>
    <scope>NUCLEOTIDE SEQUENCE [LARGE SCALE GENOMIC DNA]</scope>
    <source>
        <strain evidence="1 3">2789STDY5834960</strain>
    </source>
</reference>
<dbReference type="PaxDb" id="166486-ERS852572_00225"/>
<dbReference type="AlphaFoldDB" id="A0A173R8D5"/>
<dbReference type="Proteomes" id="UP000095350">
    <property type="component" value="Unassembled WGS sequence"/>
</dbReference>
<evidence type="ECO:0000313" key="1">
    <source>
        <dbReference type="EMBL" id="CUM74077.1"/>
    </source>
</evidence>
<dbReference type="Pfam" id="PF13263">
    <property type="entry name" value="PHP_C"/>
    <property type="match status" value="1"/>
</dbReference>